<dbReference type="InterPro" id="IPR009057">
    <property type="entry name" value="Homeodomain-like_sf"/>
</dbReference>
<keyword evidence="1 2" id="KW-0238">DNA-binding</keyword>
<feature type="domain" description="HTH tetR-type" evidence="3">
    <location>
        <begin position="15"/>
        <end position="75"/>
    </location>
</feature>
<dbReference type="EMBL" id="SMAI01000011">
    <property type="protein sequence ID" value="TCT02945.1"/>
    <property type="molecule type" value="Genomic_DNA"/>
</dbReference>
<feature type="DNA-binding region" description="H-T-H motif" evidence="2">
    <location>
        <begin position="38"/>
        <end position="57"/>
    </location>
</feature>
<keyword evidence="5" id="KW-1185">Reference proteome</keyword>
<dbReference type="PRINTS" id="PR00455">
    <property type="entry name" value="HTHTETR"/>
</dbReference>
<comment type="caution">
    <text evidence="4">The sequence shown here is derived from an EMBL/GenBank/DDBJ whole genome shotgun (WGS) entry which is preliminary data.</text>
</comment>
<accession>A0A4R3LWB3</accession>
<dbReference type="Proteomes" id="UP000294664">
    <property type="component" value="Unassembled WGS sequence"/>
</dbReference>
<dbReference type="Gene3D" id="1.10.357.10">
    <property type="entry name" value="Tetracycline Repressor, domain 2"/>
    <property type="match status" value="1"/>
</dbReference>
<dbReference type="OrthoDB" id="2356263at2"/>
<organism evidence="4 5">
    <name type="scientific">Aquabacter spiritensis</name>
    <dbReference type="NCBI Taxonomy" id="933073"/>
    <lineage>
        <taxon>Bacteria</taxon>
        <taxon>Pseudomonadati</taxon>
        <taxon>Pseudomonadota</taxon>
        <taxon>Alphaproteobacteria</taxon>
        <taxon>Hyphomicrobiales</taxon>
        <taxon>Xanthobacteraceae</taxon>
        <taxon>Aquabacter</taxon>
    </lineage>
</organism>
<name>A0A4R3LWB3_9HYPH</name>
<evidence type="ECO:0000256" key="1">
    <source>
        <dbReference type="ARBA" id="ARBA00023125"/>
    </source>
</evidence>
<gene>
    <name evidence="4" type="ORF">EDC64_111117</name>
</gene>
<dbReference type="InterPro" id="IPR050109">
    <property type="entry name" value="HTH-type_TetR-like_transc_reg"/>
</dbReference>
<dbReference type="PROSITE" id="PS50977">
    <property type="entry name" value="HTH_TETR_2"/>
    <property type="match status" value="1"/>
</dbReference>
<protein>
    <submittedName>
        <fullName evidence="4">TetR family transcriptional regulator</fullName>
    </submittedName>
</protein>
<evidence type="ECO:0000313" key="5">
    <source>
        <dbReference type="Proteomes" id="UP000294664"/>
    </source>
</evidence>
<proteinExistence type="predicted"/>
<dbReference type="Pfam" id="PF00440">
    <property type="entry name" value="TetR_N"/>
    <property type="match status" value="1"/>
</dbReference>
<dbReference type="SUPFAM" id="SSF48498">
    <property type="entry name" value="Tetracyclin repressor-like, C-terminal domain"/>
    <property type="match status" value="1"/>
</dbReference>
<evidence type="ECO:0000259" key="3">
    <source>
        <dbReference type="PROSITE" id="PS50977"/>
    </source>
</evidence>
<sequence length="221" mass="24566">MPKTNARHDATDDPRPVRQRLIDSAEALFSEHGWNSVGIRTIAAHANVSLAALNYHFGSKEKLLGELFANRARHIVAERDRRLDAVMASGDVTLEKVIAAYLHGALSYEMQTGFGGRAFCKLRARLSVESEGLSRSIMSDAFDASGRRYLDVLKSLLPDLPEHDLFWRFHFLLGAMTYTMADSGRIQALTQGRCDSSDMQEALRQMVPFVAAGFRAPRADP</sequence>
<dbReference type="GO" id="GO:0003700">
    <property type="term" value="F:DNA-binding transcription factor activity"/>
    <property type="evidence" value="ECO:0007669"/>
    <property type="project" value="TreeGrafter"/>
</dbReference>
<dbReference type="InterPro" id="IPR036271">
    <property type="entry name" value="Tet_transcr_reg_TetR-rel_C_sf"/>
</dbReference>
<dbReference type="SUPFAM" id="SSF46689">
    <property type="entry name" value="Homeodomain-like"/>
    <property type="match status" value="1"/>
</dbReference>
<dbReference type="InterPro" id="IPR041586">
    <property type="entry name" value="PsrA_TetR_C"/>
</dbReference>
<dbReference type="RefSeq" id="WP_132033439.1">
    <property type="nucleotide sequence ID" value="NZ_SMAI01000011.1"/>
</dbReference>
<dbReference type="AlphaFoldDB" id="A0A4R3LWB3"/>
<reference evidence="4 5" key="1">
    <citation type="submission" date="2019-03" db="EMBL/GenBank/DDBJ databases">
        <title>Genomic Encyclopedia of Type Strains, Phase IV (KMG-IV): sequencing the most valuable type-strain genomes for metagenomic binning, comparative biology and taxonomic classification.</title>
        <authorList>
            <person name="Goeker M."/>
        </authorList>
    </citation>
    <scope>NUCLEOTIDE SEQUENCE [LARGE SCALE GENOMIC DNA]</scope>
    <source>
        <strain evidence="4 5">DSM 9035</strain>
    </source>
</reference>
<dbReference type="GO" id="GO:0000976">
    <property type="term" value="F:transcription cis-regulatory region binding"/>
    <property type="evidence" value="ECO:0007669"/>
    <property type="project" value="TreeGrafter"/>
</dbReference>
<dbReference type="PANTHER" id="PTHR30055:SF181">
    <property type="entry name" value="BLR6905 PROTEIN"/>
    <property type="match status" value="1"/>
</dbReference>
<evidence type="ECO:0000256" key="2">
    <source>
        <dbReference type="PROSITE-ProRule" id="PRU00335"/>
    </source>
</evidence>
<dbReference type="PANTHER" id="PTHR30055">
    <property type="entry name" value="HTH-TYPE TRANSCRIPTIONAL REGULATOR RUTR"/>
    <property type="match status" value="1"/>
</dbReference>
<dbReference type="Pfam" id="PF17939">
    <property type="entry name" value="TetR_C_30"/>
    <property type="match status" value="1"/>
</dbReference>
<evidence type="ECO:0000313" key="4">
    <source>
        <dbReference type="EMBL" id="TCT02945.1"/>
    </source>
</evidence>
<dbReference type="InterPro" id="IPR001647">
    <property type="entry name" value="HTH_TetR"/>
</dbReference>